<accession>A0AB35HXD8</accession>
<sequence length="129" mass="14900">MIKEFVDLFNRRRSELERAFRENEPKKYVDVVRETARILNPDPNAYSSRHPDPSRVIEIDDGCYQGDYLYILPASHGSGKFWCVSVEYGSCAACDTLEAAQELDDVDERIREYMMLALHIVQGLKELPL</sequence>
<evidence type="ECO:0000313" key="1">
    <source>
        <dbReference type="EMBL" id="MCX2802228.1"/>
    </source>
</evidence>
<name>A0AB35HXD8_MICTH</name>
<reference evidence="1" key="1">
    <citation type="submission" date="2022-11" db="EMBL/GenBank/DDBJ databases">
        <title>Chitin-degrading and fungicidal potential of chitinolytic bacterial strains from marine environment of the Pacific Ocean regions.</title>
        <authorList>
            <person name="Pentekhina I."/>
            <person name="Nedashkovskaya O."/>
            <person name="Seitkalieva A."/>
            <person name="Podvolotskaya A."/>
            <person name="Tekutyeva L."/>
            <person name="Balabanova L."/>
        </authorList>
    </citation>
    <scope>NUCLEOTIDE SEQUENCE</scope>
    <source>
        <strain evidence="1">KMM 6838</strain>
    </source>
</reference>
<protein>
    <submittedName>
        <fullName evidence="1">Uncharacterized protein</fullName>
    </submittedName>
</protein>
<dbReference type="RefSeq" id="WP_266066188.1">
    <property type="nucleotide sequence ID" value="NZ_JAPHQB010000015.1"/>
</dbReference>
<proteinExistence type="predicted"/>
<evidence type="ECO:0000313" key="2">
    <source>
        <dbReference type="Proteomes" id="UP001209730"/>
    </source>
</evidence>
<dbReference type="Proteomes" id="UP001209730">
    <property type="component" value="Unassembled WGS sequence"/>
</dbReference>
<dbReference type="AlphaFoldDB" id="A0AB35HXD8"/>
<dbReference type="EMBL" id="JAPHQB010000015">
    <property type="protein sequence ID" value="MCX2802228.1"/>
    <property type="molecule type" value="Genomic_DNA"/>
</dbReference>
<organism evidence="1 2">
    <name type="scientific">Microbulbifer thermotolerans</name>
    <dbReference type="NCBI Taxonomy" id="252514"/>
    <lineage>
        <taxon>Bacteria</taxon>
        <taxon>Pseudomonadati</taxon>
        <taxon>Pseudomonadota</taxon>
        <taxon>Gammaproteobacteria</taxon>
        <taxon>Cellvibrionales</taxon>
        <taxon>Microbulbiferaceae</taxon>
        <taxon>Microbulbifer</taxon>
    </lineage>
</organism>
<comment type="caution">
    <text evidence="1">The sequence shown here is derived from an EMBL/GenBank/DDBJ whole genome shotgun (WGS) entry which is preliminary data.</text>
</comment>
<gene>
    <name evidence="1" type="ORF">OQJ68_10570</name>
</gene>